<dbReference type="PANTHER" id="PTHR12704:SF2">
    <property type="entry name" value="GOLGI PHOSPHOPROTEIN 3 HOMOLOG SAURON"/>
    <property type="match status" value="1"/>
</dbReference>
<comment type="subcellular location">
    <subcellularLocation>
        <location evidence="1">Golgi apparatus membrane</location>
        <topology evidence="1">Peripheral membrane protein</topology>
        <orientation evidence="1">Cytoplasmic side</orientation>
    </subcellularLocation>
</comment>
<dbReference type="GO" id="GO:0070273">
    <property type="term" value="F:phosphatidylinositol-4-phosphate binding"/>
    <property type="evidence" value="ECO:0007669"/>
    <property type="project" value="InterPro"/>
</dbReference>
<feature type="compositionally biased region" description="Low complexity" evidence="6">
    <location>
        <begin position="17"/>
        <end position="29"/>
    </location>
</feature>
<reference evidence="7" key="1">
    <citation type="submission" date="2021-06" db="EMBL/GenBank/DDBJ databases">
        <authorList>
            <person name="Kallberg Y."/>
            <person name="Tangrot J."/>
            <person name="Rosling A."/>
        </authorList>
    </citation>
    <scope>NUCLEOTIDE SEQUENCE</scope>
    <source>
        <strain evidence="7">CL551</strain>
    </source>
</reference>
<dbReference type="GO" id="GO:0006890">
    <property type="term" value="P:retrograde vesicle-mediated transport, Golgi to endoplasmic reticulum"/>
    <property type="evidence" value="ECO:0007669"/>
    <property type="project" value="TreeGrafter"/>
</dbReference>
<evidence type="ECO:0000256" key="5">
    <source>
        <dbReference type="ARBA" id="ARBA00023136"/>
    </source>
</evidence>
<accession>A0A9N9JJZ6</accession>
<gene>
    <name evidence="7" type="ORF">AMORRO_LOCUS17432</name>
</gene>
<dbReference type="InterPro" id="IPR038261">
    <property type="entry name" value="GPP34-like_sf"/>
</dbReference>
<dbReference type="PANTHER" id="PTHR12704">
    <property type="entry name" value="TRANS-GOLGI PROTEIN GMX33"/>
    <property type="match status" value="1"/>
</dbReference>
<feature type="non-terminal residue" evidence="7">
    <location>
        <position position="156"/>
    </location>
</feature>
<feature type="non-terminal residue" evidence="7">
    <location>
        <position position="1"/>
    </location>
</feature>
<dbReference type="Gene3D" id="1.10.3630.10">
    <property type="entry name" value="yeast vps74-n-term truncation variant domain like"/>
    <property type="match status" value="1"/>
</dbReference>
<evidence type="ECO:0000256" key="2">
    <source>
        <dbReference type="ARBA" id="ARBA00007284"/>
    </source>
</evidence>
<evidence type="ECO:0000313" key="8">
    <source>
        <dbReference type="Proteomes" id="UP000789342"/>
    </source>
</evidence>
<comment type="caution">
    <text evidence="7">The sequence shown here is derived from an EMBL/GenBank/DDBJ whole genome shotgun (WGS) entry which is preliminary data.</text>
</comment>
<proteinExistence type="inferred from homology"/>
<evidence type="ECO:0000256" key="4">
    <source>
        <dbReference type="ARBA" id="ARBA00023121"/>
    </source>
</evidence>
<dbReference type="GO" id="GO:0005802">
    <property type="term" value="C:trans-Golgi network"/>
    <property type="evidence" value="ECO:0007669"/>
    <property type="project" value="TreeGrafter"/>
</dbReference>
<dbReference type="Proteomes" id="UP000789342">
    <property type="component" value="Unassembled WGS sequence"/>
</dbReference>
<dbReference type="GO" id="GO:0031985">
    <property type="term" value="C:Golgi cisterna"/>
    <property type="evidence" value="ECO:0007669"/>
    <property type="project" value="TreeGrafter"/>
</dbReference>
<dbReference type="InterPro" id="IPR008628">
    <property type="entry name" value="GPP34-like"/>
</dbReference>
<dbReference type="EMBL" id="CAJVPV010053752">
    <property type="protein sequence ID" value="CAG8782348.1"/>
    <property type="molecule type" value="Genomic_DNA"/>
</dbReference>
<keyword evidence="4" id="KW-0446">Lipid-binding</keyword>
<keyword evidence="3" id="KW-0333">Golgi apparatus</keyword>
<feature type="region of interest" description="Disordered" evidence="6">
    <location>
        <begin position="1"/>
        <end position="30"/>
    </location>
</feature>
<dbReference type="GO" id="GO:0043001">
    <property type="term" value="P:Golgi to plasma membrane protein transport"/>
    <property type="evidence" value="ECO:0007669"/>
    <property type="project" value="TreeGrafter"/>
</dbReference>
<dbReference type="GO" id="GO:0048194">
    <property type="term" value="P:Golgi vesicle budding"/>
    <property type="evidence" value="ECO:0007669"/>
    <property type="project" value="TreeGrafter"/>
</dbReference>
<comment type="similarity">
    <text evidence="2">Belongs to the GOLPH3/VPS74 family.</text>
</comment>
<dbReference type="GO" id="GO:0005829">
    <property type="term" value="C:cytosol"/>
    <property type="evidence" value="ECO:0007669"/>
    <property type="project" value="TreeGrafter"/>
</dbReference>
<evidence type="ECO:0000256" key="6">
    <source>
        <dbReference type="SAM" id="MobiDB-lite"/>
    </source>
</evidence>
<keyword evidence="8" id="KW-1185">Reference proteome</keyword>
<evidence type="ECO:0000256" key="1">
    <source>
        <dbReference type="ARBA" id="ARBA00004255"/>
    </source>
</evidence>
<evidence type="ECO:0000313" key="7">
    <source>
        <dbReference type="EMBL" id="CAG8782348.1"/>
    </source>
</evidence>
<organism evidence="7 8">
    <name type="scientific">Acaulospora morrowiae</name>
    <dbReference type="NCBI Taxonomy" id="94023"/>
    <lineage>
        <taxon>Eukaryota</taxon>
        <taxon>Fungi</taxon>
        <taxon>Fungi incertae sedis</taxon>
        <taxon>Mucoromycota</taxon>
        <taxon>Glomeromycotina</taxon>
        <taxon>Glomeromycetes</taxon>
        <taxon>Diversisporales</taxon>
        <taxon>Acaulosporaceae</taxon>
        <taxon>Acaulospora</taxon>
    </lineage>
</organism>
<dbReference type="GO" id="GO:0000139">
    <property type="term" value="C:Golgi membrane"/>
    <property type="evidence" value="ECO:0007669"/>
    <property type="project" value="UniProtKB-SubCell"/>
</dbReference>
<dbReference type="AlphaFoldDB" id="A0A9N9JJZ6"/>
<evidence type="ECO:0000256" key="3">
    <source>
        <dbReference type="ARBA" id="ARBA00023034"/>
    </source>
</evidence>
<dbReference type="Pfam" id="PF05719">
    <property type="entry name" value="GPP34"/>
    <property type="match status" value="1"/>
</dbReference>
<keyword evidence="5" id="KW-0472">Membrane</keyword>
<name>A0A9N9JJZ6_9GLOM</name>
<protein>
    <submittedName>
        <fullName evidence="7">8684_t:CDS:1</fullName>
    </submittedName>
</protein>
<sequence>MASAGGLQRRRNASGINSTNSSHESNSSTILDRSYSENGVRVAVDPNDLPGSEDKNQPKLTLMEEVLLLGLKDKQGYLSFWNDNISYTLRGCILMELAFRGRIAMIKDPLRRKFPLSERLIEVVDEKLTNEVLLDEALKMMKSSEAMSVGSWIDLM</sequence>
<dbReference type="GO" id="GO:0007030">
    <property type="term" value="P:Golgi organization"/>
    <property type="evidence" value="ECO:0007669"/>
    <property type="project" value="TreeGrafter"/>
</dbReference>
<dbReference type="OrthoDB" id="2189106at2759"/>